<reference evidence="4 6" key="1">
    <citation type="submission" date="2016-02" db="EMBL/GenBank/DDBJ databases">
        <authorList>
            <person name="Holder M.E."/>
            <person name="Ajami N.J."/>
            <person name="Petrosino J.F."/>
        </authorList>
    </citation>
    <scope>NUCLEOTIDE SEQUENCE [LARGE SCALE GENOMIC DNA]</scope>
    <source>
        <strain evidence="4 6">CCUG 32990</strain>
    </source>
</reference>
<dbReference type="Pfam" id="PF13715">
    <property type="entry name" value="CarbopepD_reg_2"/>
    <property type="match status" value="1"/>
</dbReference>
<evidence type="ECO:0000313" key="6">
    <source>
        <dbReference type="Proteomes" id="UP000065822"/>
    </source>
</evidence>
<keyword evidence="6" id="KW-1185">Reference proteome</keyword>
<reference evidence="5 7" key="2">
    <citation type="submission" date="2017-06" db="EMBL/GenBank/DDBJ databases">
        <authorList>
            <consortium name="Pathogen Informatics"/>
        </authorList>
    </citation>
    <scope>NUCLEOTIDE SEQUENCE [LARGE SCALE GENOMIC DNA]</scope>
    <source>
        <strain evidence="5 7">NCTC12947</strain>
    </source>
</reference>
<dbReference type="EMBL" id="CP014227">
    <property type="protein sequence ID" value="AMD84140.1"/>
    <property type="molecule type" value="Genomic_DNA"/>
</dbReference>
<dbReference type="Gene3D" id="2.60.40.1120">
    <property type="entry name" value="Carboxypeptidase-like, regulatory domain"/>
    <property type="match status" value="1"/>
</dbReference>
<sequence length="904" mass="102284">MLKTFYFYVLLFISVSIYSQTVVEGTIVDEQTRNPLKGVKVRVDNPRQEVLTDSEGHFTMQLAEGKYLLHYSLPGYIEKRIQVNVSGSTFEVPTFYMSSDVVQETEQLAVISESELEDDESTADMMSGLLQSSQDVFTRRAAFDFSSVFFKPRGYDSKDLTVLVNGIPMNKLENGRALWADWGGLNDVTRNQELTNGITKSGYTFGGLQGSTYINVRPSLNRAGLRLTTSASNRSYAGRLMATYNSGVGRNGLAYMLSVSKRWSAQGTWVDGTLYDAYGFAAAVEYKLNDHHSFNLMGLYAPVQRGKSSPLTREMIDLAGYQYNPYWGNQEGDKRNSRNRIISEPIFTLSYAYEKDDTRLNIDLGYQFGEIGNTRISYANGQNPEPNYYKSMPSYYLNQQQGPDRSMAELQRDYFLSHRQLDWAAMYLANSNVSGGRSAFILSNDVNRERTFSGNINFSTPLHEHIKWTSGLVYRNVYSDNYAQVDDLLGGSYFMNYDYFTGKAYDLNEANRQKGKGDKWNYFYGLQSNVGEAFTQLEFNFKKAELFVAGRYHYTDYQREGKFNYELFPDSYGKGAKQVFSGMSTKAGITYSLTGRHLLQANVGYFNTPQSVRNTYVNIRNSNRLLPNIENELAYTADASYILRLPNVKGRLTGYFTQIENTAETNFFYTETSLTDEINNDFVAQTVDGIKKQHFGLELGAEVQLIPNVKLTAAAGIGQYTYVNNPKMYISSGEIGIQQVDEVAMKNYHVPSGPQQAYSLGLEYRSPKYWWVGATANLLAQNYVSLSAINRTSRFFIDPNTHNYFTNIDTDLARKLLKQERLDDVFLVNLVGGKSWRLNKTYVSLLISVNNVLGTEFVSGGFEQSRTANYGKMVLDNAQGVPTFGNRYFVGYGRTYMVNLAVSL</sequence>
<evidence type="ECO:0000256" key="2">
    <source>
        <dbReference type="ARBA" id="ARBA00023136"/>
    </source>
</evidence>
<dbReference type="SUPFAM" id="SSF56935">
    <property type="entry name" value="Porins"/>
    <property type="match status" value="1"/>
</dbReference>
<dbReference type="Gene3D" id="2.40.170.20">
    <property type="entry name" value="TonB-dependent receptor, beta-barrel domain"/>
    <property type="match status" value="1"/>
</dbReference>
<dbReference type="Proteomes" id="UP000065822">
    <property type="component" value="Chromosome"/>
</dbReference>
<comment type="subcellular location">
    <subcellularLocation>
        <location evidence="1">Cell outer membrane</location>
    </subcellularLocation>
</comment>
<dbReference type="RefSeq" id="WP_066427620.1">
    <property type="nucleotide sequence ID" value="NZ_CP014227.1"/>
</dbReference>
<dbReference type="SUPFAM" id="SSF49464">
    <property type="entry name" value="Carboxypeptidase regulatory domain-like"/>
    <property type="match status" value="1"/>
</dbReference>
<dbReference type="KEGG" id="chg:AXF12_00450"/>
<proteinExistence type="predicted"/>
<evidence type="ECO:0000313" key="4">
    <source>
        <dbReference type="EMBL" id="AMD84140.1"/>
    </source>
</evidence>
<dbReference type="InterPro" id="IPR036942">
    <property type="entry name" value="Beta-barrel_TonB_sf"/>
</dbReference>
<keyword evidence="4" id="KW-0675">Receptor</keyword>
<organism evidence="5 7">
    <name type="scientific">Capnocytophaga haemolytica</name>
    <dbReference type="NCBI Taxonomy" id="45243"/>
    <lineage>
        <taxon>Bacteria</taxon>
        <taxon>Pseudomonadati</taxon>
        <taxon>Bacteroidota</taxon>
        <taxon>Flavobacteriia</taxon>
        <taxon>Flavobacteriales</taxon>
        <taxon>Flavobacteriaceae</taxon>
        <taxon>Capnocytophaga</taxon>
    </lineage>
</organism>
<name>A0AAX2GZ53_9FLAO</name>
<dbReference type="GO" id="GO:0009279">
    <property type="term" value="C:cell outer membrane"/>
    <property type="evidence" value="ECO:0007669"/>
    <property type="project" value="UniProtKB-SubCell"/>
</dbReference>
<accession>A0AAX2GZ53</accession>
<evidence type="ECO:0000313" key="7">
    <source>
        <dbReference type="Proteomes" id="UP000215539"/>
    </source>
</evidence>
<protein>
    <submittedName>
        <fullName evidence="4">TonB-dependent receptor</fullName>
    </submittedName>
</protein>
<dbReference type="EMBL" id="LT906449">
    <property type="protein sequence ID" value="SNV13154.1"/>
    <property type="molecule type" value="Genomic_DNA"/>
</dbReference>
<evidence type="ECO:0000256" key="1">
    <source>
        <dbReference type="ARBA" id="ARBA00004442"/>
    </source>
</evidence>
<evidence type="ECO:0000313" key="5">
    <source>
        <dbReference type="EMBL" id="SNV13154.1"/>
    </source>
</evidence>
<evidence type="ECO:0000256" key="3">
    <source>
        <dbReference type="ARBA" id="ARBA00023237"/>
    </source>
</evidence>
<gene>
    <name evidence="4" type="ORF">AXF12_00450</name>
    <name evidence="5" type="ORF">SAMEA44541418_01683</name>
</gene>
<keyword evidence="3" id="KW-0998">Cell outer membrane</keyword>
<dbReference type="AlphaFoldDB" id="A0AAX2GZ53"/>
<dbReference type="Proteomes" id="UP000215539">
    <property type="component" value="Chromosome 1"/>
</dbReference>
<dbReference type="InterPro" id="IPR008969">
    <property type="entry name" value="CarboxyPept-like_regulatory"/>
</dbReference>
<keyword evidence="2" id="KW-0472">Membrane</keyword>